<dbReference type="AlphaFoldDB" id="A0A4U0UFD8"/>
<dbReference type="Proteomes" id="UP000308549">
    <property type="component" value="Unassembled WGS sequence"/>
</dbReference>
<sequence>MPGLRSFTLDGIQGNHLHVLAAGFPQWVGLQRLMLHLTSDDKFGQRQGYHAIDTRRTVAWLFWHCPSLKEVWVSRNTCAVAYRDANERPYALLWTATPMPEGRDAAEIAKSPVWAVEEWLLDVTTRDLVPYIDLDRHRSGRRLDGLTRLGRTIRHLCYKRLDVDDSSGGLRGIEDLPSTPNGYEDLQPKHLKIE</sequence>
<dbReference type="EMBL" id="NAJL01000002">
    <property type="protein sequence ID" value="TKA33612.1"/>
    <property type="molecule type" value="Genomic_DNA"/>
</dbReference>
<proteinExistence type="predicted"/>
<feature type="region of interest" description="Disordered" evidence="1">
    <location>
        <begin position="169"/>
        <end position="194"/>
    </location>
</feature>
<evidence type="ECO:0000313" key="2">
    <source>
        <dbReference type="EMBL" id="TKA33612.1"/>
    </source>
</evidence>
<gene>
    <name evidence="2" type="ORF">B0A50_00448</name>
</gene>
<protein>
    <submittedName>
        <fullName evidence="2">Uncharacterized protein</fullName>
    </submittedName>
</protein>
<reference evidence="2 3" key="1">
    <citation type="submission" date="2017-03" db="EMBL/GenBank/DDBJ databases">
        <title>Genomes of endolithic fungi from Antarctica.</title>
        <authorList>
            <person name="Coleine C."/>
            <person name="Masonjones S."/>
            <person name="Stajich J.E."/>
        </authorList>
    </citation>
    <scope>NUCLEOTIDE SEQUENCE [LARGE SCALE GENOMIC DNA]</scope>
    <source>
        <strain evidence="2 3">CCFEE 6315</strain>
    </source>
</reference>
<accession>A0A4U0UFD8</accession>
<keyword evidence="3" id="KW-1185">Reference proteome</keyword>
<organism evidence="2 3">
    <name type="scientific">Salinomyces thailandicus</name>
    <dbReference type="NCBI Taxonomy" id="706561"/>
    <lineage>
        <taxon>Eukaryota</taxon>
        <taxon>Fungi</taxon>
        <taxon>Dikarya</taxon>
        <taxon>Ascomycota</taxon>
        <taxon>Pezizomycotina</taxon>
        <taxon>Dothideomycetes</taxon>
        <taxon>Dothideomycetidae</taxon>
        <taxon>Mycosphaerellales</taxon>
        <taxon>Teratosphaeriaceae</taxon>
        <taxon>Salinomyces</taxon>
    </lineage>
</organism>
<comment type="caution">
    <text evidence="2">The sequence shown here is derived from an EMBL/GenBank/DDBJ whole genome shotgun (WGS) entry which is preliminary data.</text>
</comment>
<evidence type="ECO:0000313" key="3">
    <source>
        <dbReference type="Proteomes" id="UP000308549"/>
    </source>
</evidence>
<name>A0A4U0UFD8_9PEZI</name>
<evidence type="ECO:0000256" key="1">
    <source>
        <dbReference type="SAM" id="MobiDB-lite"/>
    </source>
</evidence>